<sequence length="49" mass="5690">MDKENKKVSGIIQSEKVEIDNESESTKKESIVMNKFNINIFDQSTKEKK</sequence>
<keyword evidence="2" id="KW-1185">Reference proteome</keyword>
<proteinExistence type="predicted"/>
<gene>
    <name evidence="1" type="ORF">SAMN05444955_10614</name>
</gene>
<protein>
    <submittedName>
        <fullName evidence="1">Uncharacterized protein</fullName>
    </submittedName>
</protein>
<name>A0A1H8DWF8_9BACL</name>
<organism evidence="1 2">
    <name type="scientific">Lihuaxuella thermophila</name>
    <dbReference type="NCBI Taxonomy" id="1173111"/>
    <lineage>
        <taxon>Bacteria</taxon>
        <taxon>Bacillati</taxon>
        <taxon>Bacillota</taxon>
        <taxon>Bacilli</taxon>
        <taxon>Bacillales</taxon>
        <taxon>Thermoactinomycetaceae</taxon>
        <taxon>Lihuaxuella</taxon>
    </lineage>
</organism>
<dbReference type="RefSeq" id="WP_170839813.1">
    <property type="nucleotide sequence ID" value="NZ_FOCQ01000006.1"/>
</dbReference>
<accession>A0A1H8DWF8</accession>
<dbReference type="AlphaFoldDB" id="A0A1H8DWF8"/>
<evidence type="ECO:0000313" key="1">
    <source>
        <dbReference type="EMBL" id="SEN11631.1"/>
    </source>
</evidence>
<dbReference type="Proteomes" id="UP000199695">
    <property type="component" value="Unassembled WGS sequence"/>
</dbReference>
<evidence type="ECO:0000313" key="2">
    <source>
        <dbReference type="Proteomes" id="UP000199695"/>
    </source>
</evidence>
<dbReference type="EMBL" id="FOCQ01000006">
    <property type="protein sequence ID" value="SEN11631.1"/>
    <property type="molecule type" value="Genomic_DNA"/>
</dbReference>
<reference evidence="1 2" key="1">
    <citation type="submission" date="2016-10" db="EMBL/GenBank/DDBJ databases">
        <authorList>
            <person name="de Groot N.N."/>
        </authorList>
    </citation>
    <scope>NUCLEOTIDE SEQUENCE [LARGE SCALE GENOMIC DNA]</scope>
    <source>
        <strain evidence="1 2">DSM 46701</strain>
    </source>
</reference>